<comment type="similarity">
    <text evidence="1 5">Belongs to the glycosyl hydrolase 35 family.</text>
</comment>
<evidence type="ECO:0000256" key="3">
    <source>
        <dbReference type="ARBA" id="ARBA00023295"/>
    </source>
</evidence>
<comment type="catalytic activity">
    <reaction evidence="4">
        <text>Hydrolysis of terminal non-reducing beta-D-galactose residues in beta-D-galactosides.</text>
        <dbReference type="EC" id="3.2.1.23"/>
    </reaction>
</comment>
<dbReference type="PROSITE" id="PS01182">
    <property type="entry name" value="GLYCOSYL_HYDROL_F35"/>
    <property type="match status" value="1"/>
</dbReference>
<feature type="domain" description="Glycoside hydrolase 35 catalytic" evidence="6">
    <location>
        <begin position="15"/>
        <end position="330"/>
    </location>
</feature>
<evidence type="ECO:0000256" key="4">
    <source>
        <dbReference type="RuleBase" id="RU000675"/>
    </source>
</evidence>
<evidence type="ECO:0000256" key="2">
    <source>
        <dbReference type="ARBA" id="ARBA00022801"/>
    </source>
</evidence>
<gene>
    <name evidence="9" type="ORF">OO014_07675</name>
</gene>
<dbReference type="InterPro" id="IPR026283">
    <property type="entry name" value="B-gal_1-like"/>
</dbReference>
<evidence type="ECO:0000256" key="1">
    <source>
        <dbReference type="ARBA" id="ARBA00009809"/>
    </source>
</evidence>
<dbReference type="Pfam" id="PF01301">
    <property type="entry name" value="Glyco_hydro_35"/>
    <property type="match status" value="1"/>
</dbReference>
<keyword evidence="10" id="KW-1185">Reference proteome</keyword>
<evidence type="ECO:0000256" key="5">
    <source>
        <dbReference type="RuleBase" id="RU003679"/>
    </source>
</evidence>
<dbReference type="SUPFAM" id="SSF49785">
    <property type="entry name" value="Galactose-binding domain-like"/>
    <property type="match status" value="1"/>
</dbReference>
<evidence type="ECO:0000259" key="8">
    <source>
        <dbReference type="Pfam" id="PF21467"/>
    </source>
</evidence>
<dbReference type="Gene3D" id="3.20.20.80">
    <property type="entry name" value="Glycosidases"/>
    <property type="match status" value="1"/>
</dbReference>
<dbReference type="PRINTS" id="PR00742">
    <property type="entry name" value="GLHYDRLASE35"/>
</dbReference>
<proteinExistence type="inferred from homology"/>
<evidence type="ECO:0000259" key="7">
    <source>
        <dbReference type="Pfam" id="PF21317"/>
    </source>
</evidence>
<dbReference type="InterPro" id="IPR031330">
    <property type="entry name" value="Gly_Hdrlase_35_cat"/>
</dbReference>
<evidence type="ECO:0000259" key="6">
    <source>
        <dbReference type="Pfam" id="PF01301"/>
    </source>
</evidence>
<feature type="domain" description="Beta-galactosidase galactose-binding" evidence="8">
    <location>
        <begin position="509"/>
        <end position="567"/>
    </location>
</feature>
<keyword evidence="2 4" id="KW-0378">Hydrolase</keyword>
<dbReference type="InterPro" id="IPR019801">
    <property type="entry name" value="Glyco_hydro_35_CS"/>
</dbReference>
<dbReference type="InterPro" id="IPR017853">
    <property type="entry name" value="GH"/>
</dbReference>
<dbReference type="InterPro" id="IPR008979">
    <property type="entry name" value="Galactose-bd-like_sf"/>
</dbReference>
<evidence type="ECO:0000313" key="10">
    <source>
        <dbReference type="Proteomes" id="UP001150259"/>
    </source>
</evidence>
<dbReference type="Proteomes" id="UP001150259">
    <property type="component" value="Unassembled WGS sequence"/>
</dbReference>
<organism evidence="9 10">
    <name type="scientific">Intrasporangium calvum</name>
    <dbReference type="NCBI Taxonomy" id="53358"/>
    <lineage>
        <taxon>Bacteria</taxon>
        <taxon>Bacillati</taxon>
        <taxon>Actinomycetota</taxon>
        <taxon>Actinomycetes</taxon>
        <taxon>Micrococcales</taxon>
        <taxon>Intrasporangiaceae</taxon>
        <taxon>Intrasporangium</taxon>
    </lineage>
</organism>
<dbReference type="InterPro" id="IPR048912">
    <property type="entry name" value="BetaGal1-like_ABD1"/>
</dbReference>
<dbReference type="RefSeq" id="WP_272461707.1">
    <property type="nucleotide sequence ID" value="NZ_JAPFQL010000026.1"/>
</dbReference>
<dbReference type="PIRSF" id="PIRSF006336">
    <property type="entry name" value="B-gal"/>
    <property type="match status" value="1"/>
</dbReference>
<reference evidence="9 10" key="1">
    <citation type="submission" date="2022-11" db="EMBL/GenBank/DDBJ databases">
        <title>Anaerobic phenanthrene biodegradation by a DNRA strain PheN6.</title>
        <authorList>
            <person name="Zhang Z."/>
        </authorList>
    </citation>
    <scope>NUCLEOTIDE SEQUENCE [LARGE SCALE GENOMIC DNA]</scope>
    <source>
        <strain evidence="9 10">PheN6</strain>
    </source>
</reference>
<protein>
    <recommendedName>
        <fullName evidence="4">Beta-galactosidase</fullName>
        <ecNumber evidence="4">3.2.1.23</ecNumber>
    </recommendedName>
</protein>
<dbReference type="Gene3D" id="2.60.120.260">
    <property type="entry name" value="Galactose-binding domain-like"/>
    <property type="match status" value="2"/>
</dbReference>
<dbReference type="SUPFAM" id="SSF51445">
    <property type="entry name" value="(Trans)glycosidases"/>
    <property type="match status" value="1"/>
</dbReference>
<sequence length="594" mass="64301">MTTSTAPRLTVADGTFLRDGRPHQIISGAIHYFRVHPDLWEDRLRRLAAMGLNTVETYVAWNFHERRRGEVDFTGPRDLARFVRLAGDVGLDVIVRPGPYICAEWDFGGLPAWLMKGEAMALRTSAPRFLEALDAWFDAVCPVLVPLLSTHGGPVVAVQVENEYGSFGDDAAYLSHCRAALVDRGIDVLLLTSDGPGPDWLASGTIPGVLATVNFGSRVAEGFGELRKVQPEGPDMCMEFWNGWFDHWGEGHHVRDADDAAGVLEEMLRAGASVNFYMAHGGTNFGLWNGANFADGTLQPTVTSYDYDAPIGEAGELRAKFHAYREVIRRYAAEPAPDVPDLPARLAPQTASMEGWVALLDSLDTFDAPRRAPLPLPMEALDQDHGLVLYRGAALVPPDGRELVLEGLADRATVLVDGSVLGVLDRNDSAPHALPLVPRADGRASRIDVLVENQGRINFGPAIGERKGVSGVRIAHRFVHGWESVAIRLDDDGVTDRLSFGVAAASAGPVFGRAVLEVEAAADGFLALPGWGKGFVWLNGVLLGRYWEVGPQVTLYAPAPLWRSGANEVVVLELEHAGSLVELRDAPDLGRPTA</sequence>
<name>A0ABT5GG86_9MICO</name>
<dbReference type="InterPro" id="IPR048913">
    <property type="entry name" value="BetaGal_gal-bd"/>
</dbReference>
<comment type="caution">
    <text evidence="9">The sequence shown here is derived from an EMBL/GenBank/DDBJ whole genome shotgun (WGS) entry which is preliminary data.</text>
</comment>
<dbReference type="EC" id="3.2.1.23" evidence="4"/>
<dbReference type="PANTHER" id="PTHR23421">
    <property type="entry name" value="BETA-GALACTOSIDASE RELATED"/>
    <property type="match status" value="1"/>
</dbReference>
<feature type="domain" description="Beta-galactosidase 1-like first all-beta" evidence="7">
    <location>
        <begin position="375"/>
        <end position="486"/>
    </location>
</feature>
<accession>A0ABT5GG86</accession>
<keyword evidence="3 4" id="KW-0326">Glycosidase</keyword>
<dbReference type="Pfam" id="PF21317">
    <property type="entry name" value="BetaGal_ABD_1"/>
    <property type="match status" value="1"/>
</dbReference>
<evidence type="ECO:0000313" key="9">
    <source>
        <dbReference type="EMBL" id="MDC5697134.1"/>
    </source>
</evidence>
<dbReference type="EMBL" id="JAPFQL010000026">
    <property type="protein sequence ID" value="MDC5697134.1"/>
    <property type="molecule type" value="Genomic_DNA"/>
</dbReference>
<dbReference type="InterPro" id="IPR001944">
    <property type="entry name" value="Glycoside_Hdrlase_35"/>
</dbReference>
<dbReference type="Pfam" id="PF21467">
    <property type="entry name" value="BetaGal_gal-bd"/>
    <property type="match status" value="1"/>
</dbReference>